<dbReference type="Proteomes" id="UP001163064">
    <property type="component" value="Unassembled WGS sequence"/>
</dbReference>
<reference evidence="1" key="1">
    <citation type="submission" date="2022-10" db="EMBL/GenBank/DDBJ databases">
        <title>Streptomyces beihaiensis sp. nov., a chitin degrading actinobacterium, isolated from shrimp pond soil.</title>
        <authorList>
            <person name="Xie J."/>
            <person name="Shen N."/>
        </authorList>
    </citation>
    <scope>NUCLEOTIDE SEQUENCE</scope>
    <source>
        <strain evidence="1">GXMU-J5</strain>
    </source>
</reference>
<dbReference type="EMBL" id="JAPHNL010000282">
    <property type="protein sequence ID" value="MCX3062770.1"/>
    <property type="molecule type" value="Genomic_DNA"/>
</dbReference>
<proteinExistence type="predicted"/>
<dbReference type="InterPro" id="IPR000415">
    <property type="entry name" value="Nitroreductase-like"/>
</dbReference>
<organism evidence="1 2">
    <name type="scientific">Streptomyces beihaiensis</name>
    <dbReference type="NCBI Taxonomy" id="2984495"/>
    <lineage>
        <taxon>Bacteria</taxon>
        <taxon>Bacillati</taxon>
        <taxon>Actinomycetota</taxon>
        <taxon>Actinomycetes</taxon>
        <taxon>Kitasatosporales</taxon>
        <taxon>Streptomycetaceae</taxon>
        <taxon>Streptomyces</taxon>
    </lineage>
</organism>
<evidence type="ECO:0000313" key="1">
    <source>
        <dbReference type="EMBL" id="MCX3062770.1"/>
    </source>
</evidence>
<dbReference type="PANTHER" id="PTHR23026">
    <property type="entry name" value="NADPH NITROREDUCTASE"/>
    <property type="match status" value="1"/>
</dbReference>
<dbReference type="InterPro" id="IPR050627">
    <property type="entry name" value="Nitroreductase/BluB"/>
</dbReference>
<dbReference type="Gene3D" id="3.40.109.10">
    <property type="entry name" value="NADH Oxidase"/>
    <property type="match status" value="1"/>
</dbReference>
<accession>A0ABT3U3F0</accession>
<dbReference type="RefSeq" id="WP_266603208.1">
    <property type="nucleotide sequence ID" value="NZ_JAPHNL010000282.1"/>
</dbReference>
<protein>
    <recommendedName>
        <fullName evidence="3">Nitroreductase</fullName>
    </recommendedName>
</protein>
<evidence type="ECO:0008006" key="3">
    <source>
        <dbReference type="Google" id="ProtNLM"/>
    </source>
</evidence>
<name>A0ABT3U3F0_9ACTN</name>
<comment type="caution">
    <text evidence="1">The sequence shown here is derived from an EMBL/GenBank/DDBJ whole genome shotgun (WGS) entry which is preliminary data.</text>
</comment>
<dbReference type="PANTHER" id="PTHR23026:SF123">
    <property type="entry name" value="NAD(P)H NITROREDUCTASE RV3131-RELATED"/>
    <property type="match status" value="1"/>
</dbReference>
<gene>
    <name evidence="1" type="ORF">OFY01_24030</name>
</gene>
<sequence>MKPGTLGAAVPQTWISAAVAAPSILGPRPWSFRLDPDTPAVEVRAVPDRALCEIDPEGRALHLSVGAAVFNLRVAIGRSGRTPVVRLLPLPSDPGLLAVVRPVPSVSHGAEAGRRTDLYGAIWRRRDSRFPLAARPIPAQLLAELADAARECGAELCFPETEPDPARAPAPTTVIAAVGTEHDRRADWLRAGQALQHVLLVAAAHGLRGAPLHRSMDWSDLRTRLTPAPERRGHVHMLLHLGYGLAAPAAAPRGSVLTPADAGARQQG</sequence>
<evidence type="ECO:0000313" key="2">
    <source>
        <dbReference type="Proteomes" id="UP001163064"/>
    </source>
</evidence>
<keyword evidence="2" id="KW-1185">Reference proteome</keyword>
<dbReference type="SUPFAM" id="SSF55469">
    <property type="entry name" value="FMN-dependent nitroreductase-like"/>
    <property type="match status" value="1"/>
</dbReference>